<proteinExistence type="predicted"/>
<evidence type="ECO:0000313" key="1">
    <source>
        <dbReference type="EMBL" id="MED6160953.1"/>
    </source>
</evidence>
<evidence type="ECO:0000313" key="2">
    <source>
        <dbReference type="Proteomes" id="UP001341840"/>
    </source>
</evidence>
<dbReference type="Proteomes" id="UP001341840">
    <property type="component" value="Unassembled WGS sequence"/>
</dbReference>
<organism evidence="1 2">
    <name type="scientific">Stylosanthes scabra</name>
    <dbReference type="NCBI Taxonomy" id="79078"/>
    <lineage>
        <taxon>Eukaryota</taxon>
        <taxon>Viridiplantae</taxon>
        <taxon>Streptophyta</taxon>
        <taxon>Embryophyta</taxon>
        <taxon>Tracheophyta</taxon>
        <taxon>Spermatophyta</taxon>
        <taxon>Magnoliopsida</taxon>
        <taxon>eudicotyledons</taxon>
        <taxon>Gunneridae</taxon>
        <taxon>Pentapetalae</taxon>
        <taxon>rosids</taxon>
        <taxon>fabids</taxon>
        <taxon>Fabales</taxon>
        <taxon>Fabaceae</taxon>
        <taxon>Papilionoideae</taxon>
        <taxon>50 kb inversion clade</taxon>
        <taxon>dalbergioids sensu lato</taxon>
        <taxon>Dalbergieae</taxon>
        <taxon>Pterocarpus clade</taxon>
        <taxon>Stylosanthes</taxon>
    </lineage>
</organism>
<dbReference type="EMBL" id="JASCZI010121274">
    <property type="protein sequence ID" value="MED6160953.1"/>
    <property type="molecule type" value="Genomic_DNA"/>
</dbReference>
<reference evidence="1 2" key="1">
    <citation type="journal article" date="2023" name="Plants (Basel)">
        <title>Bridging the Gap: Combining Genomics and Transcriptomics Approaches to Understand Stylosanthes scabra, an Orphan Legume from the Brazilian Caatinga.</title>
        <authorList>
            <person name="Ferreira-Neto J.R.C."/>
            <person name="da Silva M.D."/>
            <person name="Binneck E."/>
            <person name="de Melo N.F."/>
            <person name="da Silva R.H."/>
            <person name="de Melo A.L.T.M."/>
            <person name="Pandolfi V."/>
            <person name="Bustamante F.O."/>
            <person name="Brasileiro-Vidal A.C."/>
            <person name="Benko-Iseppon A.M."/>
        </authorList>
    </citation>
    <scope>NUCLEOTIDE SEQUENCE [LARGE SCALE GENOMIC DNA]</scope>
    <source>
        <tissue evidence="1">Leaves</tissue>
    </source>
</reference>
<accession>A0ABU6UMT5</accession>
<sequence length="150" mass="17715">MKNAYMSKSNVTHSLTMLTIGLGICFTIIIAEDETIPNKHAEEATRYYYIASTRRDLERYITRCKVIYLGSSDYGKNKSRENCIQECKERFQDDPEAFQNCRKECLSQFPQSNAEAIKECIDKCMHLHWRNRSRFLVCRKKCYDKYPITL</sequence>
<name>A0ABU6UMT5_9FABA</name>
<protein>
    <submittedName>
        <fullName evidence="1">Uncharacterized protein</fullName>
    </submittedName>
</protein>
<gene>
    <name evidence="1" type="ORF">PIB30_056142</name>
</gene>
<keyword evidence="2" id="KW-1185">Reference proteome</keyword>
<comment type="caution">
    <text evidence="1">The sequence shown here is derived from an EMBL/GenBank/DDBJ whole genome shotgun (WGS) entry which is preliminary data.</text>
</comment>